<dbReference type="GO" id="GO:0005829">
    <property type="term" value="C:cytosol"/>
    <property type="evidence" value="ECO:0007669"/>
    <property type="project" value="TreeGrafter"/>
</dbReference>
<dbReference type="Pfam" id="PF25151">
    <property type="entry name" value="TPR_Trm732_C"/>
    <property type="match status" value="1"/>
</dbReference>
<dbReference type="GO" id="GO:0030488">
    <property type="term" value="P:tRNA methylation"/>
    <property type="evidence" value="ECO:0007669"/>
    <property type="project" value="TreeGrafter"/>
</dbReference>
<dbReference type="EMBL" id="JASDAP010000003">
    <property type="protein sequence ID" value="KAK1905218.1"/>
    <property type="molecule type" value="Genomic_DNA"/>
</dbReference>
<dbReference type="PANTHER" id="PTHR14387">
    <property type="entry name" value="THADA/DEATH RECEPTOR INTERACTING PROTEIN"/>
    <property type="match status" value="1"/>
</dbReference>
<dbReference type="Proteomes" id="UP001228049">
    <property type="component" value="Unassembled WGS sequence"/>
</dbReference>
<sequence>MHREGIQNHYRSGSPALQQLPARWLSEVLEEVKSSDPSSKLCATRRSAGIPFYIQALLSSEPKTTDSSTVPQVHALNILRALYRDTRLGENIIPFVSDGMQAAVLGFTSPVWAVRNSSTLLFSTLITRIFGVKKGKDEHSKKNRMTGREFFTRFPALYPFLLTQLEAAAGTVESDSGQVKLHPSLFLLLLVLSRLYPSPMDGSSSPLGLAPFMPFIIRRFLSEK</sequence>
<keyword evidence="5" id="KW-1185">Reference proteome</keyword>
<evidence type="ECO:0000313" key="4">
    <source>
        <dbReference type="EMBL" id="KAK1905218.1"/>
    </source>
</evidence>
<dbReference type="AlphaFoldDB" id="A0AAD9CP46"/>
<dbReference type="InterPro" id="IPR019442">
    <property type="entry name" value="THADA/TRM732_DUF2428"/>
</dbReference>
<organism evidence="4 5">
    <name type="scientific">Dissostichus eleginoides</name>
    <name type="common">Patagonian toothfish</name>
    <name type="synonym">Dissostichus amissus</name>
    <dbReference type="NCBI Taxonomy" id="100907"/>
    <lineage>
        <taxon>Eukaryota</taxon>
        <taxon>Metazoa</taxon>
        <taxon>Chordata</taxon>
        <taxon>Craniata</taxon>
        <taxon>Vertebrata</taxon>
        <taxon>Euteleostomi</taxon>
        <taxon>Actinopterygii</taxon>
        <taxon>Neopterygii</taxon>
        <taxon>Teleostei</taxon>
        <taxon>Neoteleostei</taxon>
        <taxon>Acanthomorphata</taxon>
        <taxon>Eupercaria</taxon>
        <taxon>Perciformes</taxon>
        <taxon>Notothenioidei</taxon>
        <taxon>Nototheniidae</taxon>
        <taxon>Dissostichus</taxon>
    </lineage>
</organism>
<feature type="non-terminal residue" evidence="4">
    <location>
        <position position="224"/>
    </location>
</feature>
<comment type="caution">
    <text evidence="4">The sequence shown here is derived from an EMBL/GenBank/DDBJ whole genome shotgun (WGS) entry which is preliminary data.</text>
</comment>
<reference evidence="4" key="1">
    <citation type="submission" date="2023-04" db="EMBL/GenBank/DDBJ databases">
        <title>Chromosome-level genome of Chaenocephalus aceratus.</title>
        <authorList>
            <person name="Park H."/>
        </authorList>
    </citation>
    <scope>NUCLEOTIDE SEQUENCE</scope>
    <source>
        <strain evidence="4">DE</strain>
        <tissue evidence="4">Muscle</tissue>
    </source>
</reference>
<accession>A0AAD9CP46</accession>
<evidence type="ECO:0000256" key="1">
    <source>
        <dbReference type="ARBA" id="ARBA00022694"/>
    </source>
</evidence>
<evidence type="ECO:0000259" key="3">
    <source>
        <dbReference type="Pfam" id="PF25151"/>
    </source>
</evidence>
<feature type="domain" description="DUF2428" evidence="2">
    <location>
        <begin position="10"/>
        <end position="66"/>
    </location>
</feature>
<dbReference type="Pfam" id="PF10350">
    <property type="entry name" value="DUF2428"/>
    <property type="match status" value="1"/>
</dbReference>
<protein>
    <submittedName>
        <fullName evidence="4">Thyroid adenoma-associated protein like</fullName>
    </submittedName>
</protein>
<dbReference type="PANTHER" id="PTHR14387:SF7">
    <property type="entry name" value="THYROID ADENOMA-ASSOCIATED PROTEIN"/>
    <property type="match status" value="1"/>
</dbReference>
<name>A0AAD9CP46_DISEL</name>
<dbReference type="InterPro" id="IPR056842">
    <property type="entry name" value="THADA-like_TPR_C"/>
</dbReference>
<proteinExistence type="predicted"/>
<keyword evidence="1" id="KW-0819">tRNA processing</keyword>
<dbReference type="InterPro" id="IPR051954">
    <property type="entry name" value="tRNA_methyltransferase_THADA"/>
</dbReference>
<feature type="domain" description="tRNA (32-2'-O)-methyltransferase regulator THADA-like C-terminal TPR repeats region" evidence="3">
    <location>
        <begin position="115"/>
        <end position="218"/>
    </location>
</feature>
<gene>
    <name evidence="4" type="ORF">KUDE01_012401</name>
</gene>
<evidence type="ECO:0000259" key="2">
    <source>
        <dbReference type="Pfam" id="PF10350"/>
    </source>
</evidence>
<evidence type="ECO:0000313" key="5">
    <source>
        <dbReference type="Proteomes" id="UP001228049"/>
    </source>
</evidence>